<evidence type="ECO:0000256" key="1">
    <source>
        <dbReference type="SAM" id="MobiDB-lite"/>
    </source>
</evidence>
<comment type="caution">
    <text evidence="2">The sequence shown here is derived from an EMBL/GenBank/DDBJ whole genome shotgun (WGS) entry which is preliminary data.</text>
</comment>
<dbReference type="Proteomes" id="UP000642819">
    <property type="component" value="Unassembled WGS sequence"/>
</dbReference>
<keyword evidence="3" id="KW-1185">Reference proteome</keyword>
<gene>
    <name evidence="2" type="ORF">GCM10008096_27340</name>
</gene>
<sequence>MGDDLGVRIDERYTQMPRHRTPERGLARGHRPDQTEDVRTAGRQTGVAAARWNTGRISHVFEASTRA</sequence>
<organism evidence="2 3">
    <name type="scientific">Zhihengliuella salsuginis</name>
    <dbReference type="NCBI Taxonomy" id="578222"/>
    <lineage>
        <taxon>Bacteria</taxon>
        <taxon>Bacillati</taxon>
        <taxon>Actinomycetota</taxon>
        <taxon>Actinomycetes</taxon>
        <taxon>Micrococcales</taxon>
        <taxon>Micrococcaceae</taxon>
        <taxon>Zhihengliuella</taxon>
    </lineage>
</organism>
<feature type="region of interest" description="Disordered" evidence="1">
    <location>
        <begin position="1"/>
        <end position="38"/>
    </location>
</feature>
<name>A0ABQ3GL08_9MICC</name>
<feature type="compositionally biased region" description="Basic and acidic residues" evidence="1">
    <location>
        <begin position="20"/>
        <end position="38"/>
    </location>
</feature>
<reference evidence="3" key="1">
    <citation type="journal article" date="2019" name="Int. J. Syst. Evol. Microbiol.">
        <title>The Global Catalogue of Microorganisms (GCM) 10K type strain sequencing project: providing services to taxonomists for standard genome sequencing and annotation.</title>
        <authorList>
            <consortium name="The Broad Institute Genomics Platform"/>
            <consortium name="The Broad Institute Genome Sequencing Center for Infectious Disease"/>
            <person name="Wu L."/>
            <person name="Ma J."/>
        </authorList>
    </citation>
    <scope>NUCLEOTIDE SEQUENCE [LARGE SCALE GENOMIC DNA]</scope>
    <source>
        <strain evidence="3">KCTC 19466</strain>
    </source>
</reference>
<protein>
    <submittedName>
        <fullName evidence="2">Uncharacterized protein</fullName>
    </submittedName>
</protein>
<proteinExistence type="predicted"/>
<evidence type="ECO:0000313" key="3">
    <source>
        <dbReference type="Proteomes" id="UP000642819"/>
    </source>
</evidence>
<feature type="compositionally biased region" description="Basic and acidic residues" evidence="1">
    <location>
        <begin position="1"/>
        <end position="13"/>
    </location>
</feature>
<accession>A0ABQ3GL08</accession>
<evidence type="ECO:0000313" key="2">
    <source>
        <dbReference type="EMBL" id="GHD12175.1"/>
    </source>
</evidence>
<dbReference type="EMBL" id="BMXK01000012">
    <property type="protein sequence ID" value="GHD12175.1"/>
    <property type="molecule type" value="Genomic_DNA"/>
</dbReference>